<feature type="coiled-coil region" evidence="10">
    <location>
        <begin position="619"/>
        <end position="667"/>
    </location>
</feature>
<dbReference type="InterPro" id="IPR013656">
    <property type="entry name" value="PAS_4"/>
</dbReference>
<dbReference type="InterPro" id="IPR003594">
    <property type="entry name" value="HATPase_dom"/>
</dbReference>
<dbReference type="SMART" id="SM00091">
    <property type="entry name" value="PAS"/>
    <property type="match status" value="2"/>
</dbReference>
<feature type="domain" description="PAC" evidence="12">
    <location>
        <begin position="579"/>
        <end position="631"/>
    </location>
</feature>
<dbReference type="InterPro" id="IPR046342">
    <property type="entry name" value="CBS_dom_sf"/>
</dbReference>
<dbReference type="Pfam" id="PF00571">
    <property type="entry name" value="CBS"/>
    <property type="match status" value="2"/>
</dbReference>
<keyword evidence="7" id="KW-0067">ATP-binding</keyword>
<dbReference type="Pfam" id="PF07568">
    <property type="entry name" value="HisKA_2"/>
    <property type="match status" value="1"/>
</dbReference>
<dbReference type="InterPro" id="IPR001610">
    <property type="entry name" value="PAC"/>
</dbReference>
<dbReference type="PANTHER" id="PTHR41523">
    <property type="entry name" value="TWO-COMPONENT SYSTEM SENSOR PROTEIN"/>
    <property type="match status" value="1"/>
</dbReference>
<dbReference type="Gene3D" id="3.10.580.10">
    <property type="entry name" value="CBS-domain"/>
    <property type="match status" value="1"/>
</dbReference>
<dbReference type="Pfam" id="PF08448">
    <property type="entry name" value="PAS_4"/>
    <property type="match status" value="1"/>
</dbReference>
<evidence type="ECO:0000256" key="10">
    <source>
        <dbReference type="SAM" id="Coils"/>
    </source>
</evidence>
<dbReference type="NCBIfam" id="TIGR00229">
    <property type="entry name" value="sensory_box"/>
    <property type="match status" value="2"/>
</dbReference>
<dbReference type="EMBL" id="BIMW01000190">
    <property type="protein sequence ID" value="GCE96423.1"/>
    <property type="molecule type" value="Genomic_DNA"/>
</dbReference>
<reference evidence="14 15" key="1">
    <citation type="journal article" date="2019" name="J Genomics">
        <title>The Draft Genome of a Hydrogen-producing Cyanobacterium, Arthrospira platensis NIES-46.</title>
        <authorList>
            <person name="Suzuki S."/>
            <person name="Yamaguchi H."/>
            <person name="Kawachi M."/>
        </authorList>
    </citation>
    <scope>NUCLEOTIDE SEQUENCE [LARGE SCALE GENOMIC DNA]</scope>
    <source>
        <strain evidence="14 15">NIES-46</strain>
    </source>
</reference>
<dbReference type="InterPro" id="IPR000644">
    <property type="entry name" value="CBS_dom"/>
</dbReference>
<evidence type="ECO:0000256" key="3">
    <source>
        <dbReference type="ARBA" id="ARBA00022553"/>
    </source>
</evidence>
<keyword evidence="3" id="KW-0597">Phosphoprotein</keyword>
<dbReference type="SMART" id="SM00116">
    <property type="entry name" value="CBS"/>
    <property type="match status" value="2"/>
</dbReference>
<keyword evidence="15" id="KW-1185">Reference proteome</keyword>
<evidence type="ECO:0000256" key="5">
    <source>
        <dbReference type="ARBA" id="ARBA00022741"/>
    </source>
</evidence>
<gene>
    <name evidence="14" type="ORF">NIES46_44950</name>
</gene>
<keyword evidence="6" id="KW-0418">Kinase</keyword>
<protein>
    <recommendedName>
        <fullName evidence="2">histidine kinase</fullName>
        <ecNumber evidence="2">2.7.13.3</ecNumber>
    </recommendedName>
</protein>
<dbReference type="SMART" id="SM00086">
    <property type="entry name" value="PAC"/>
    <property type="match status" value="2"/>
</dbReference>
<dbReference type="SUPFAM" id="SSF54631">
    <property type="entry name" value="CBS-domain pair"/>
    <property type="match status" value="1"/>
</dbReference>
<proteinExistence type="predicted"/>
<feature type="domain" description="PAS" evidence="11">
    <location>
        <begin position="506"/>
        <end position="576"/>
    </location>
</feature>
<feature type="domain" description="CBS" evidence="13">
    <location>
        <begin position="95"/>
        <end position="156"/>
    </location>
</feature>
<keyword evidence="8" id="KW-0843">Virulence</keyword>
<dbReference type="InterPro" id="IPR013655">
    <property type="entry name" value="PAS_fold_3"/>
</dbReference>
<dbReference type="PROSITE" id="PS51371">
    <property type="entry name" value="CBS"/>
    <property type="match status" value="2"/>
</dbReference>
<evidence type="ECO:0000256" key="1">
    <source>
        <dbReference type="ARBA" id="ARBA00000085"/>
    </source>
</evidence>
<dbReference type="InterPro" id="IPR000014">
    <property type="entry name" value="PAS"/>
</dbReference>
<dbReference type="InterPro" id="IPR000700">
    <property type="entry name" value="PAS-assoc_C"/>
</dbReference>
<sequence>MSTPTINPWLMSSPTLNDIIHRDPLAVVPNTSLMEVMALMSQEPSDQWGTENFPPNSCVLVVEDGKLVGMWTERDVVQLIGAGENPGDLVVSEVMRQPPVVLREADELDIYAIIQKLKTHKIHYIPVLDEKDYLTGIIPEYRVIEKLFDSHTNHDILSRISPTKLQQQLAQFKAKLQNTNAQLQGEISQRGIIRMIEQKLRTGEPNFLTFFDALTDIILIINTRTNSIQTPRKSRQNNHEYLGTKYEGNTSPIINQTRQLFSPDYPDNIFREKVNQCLQTGRIINFEYHLNVEGDCLWFSANISPISSESVAWVARDITENKRAESALKSLTAELEQRVQERTLELQTTNEMLTRYLQQQKESEKELLKAHKKLRSHVENSPLAVIEWDPEFKVQYWGKQAEKIFGWKAEEIIGIYWGEWPIVFEEDLQLVETVIGDLLGDKTNKNICKNRNYTKDGRVIYCEWYNLVLRDESHQVISILSLVQDVTERELLEIERCQVEEALRESEARYATLTDISPVGIFRTDAEGKFVYINERGCDLVGCSVMEMFGHGWTKRLHPDDRERVINEWNKCVNNHQMFQLEYRFCHGEGQVVWVFSQAVPELNDDDEIVGFVGTLTDISELKSAEKSLQELNQDLEMLVEQRTSQLQETNEKLRVEIAERQKIEAEIATKAYQQAMVAEVGQKALLGIDSEILIQDIVGMVGRCLQVDYCKLLEIRVSQPDRLTVAIANHQHTHNHRLTTDKYHQVYSFILPESSTTPSPSHHRKLRPELSSNIYNFPHINGMSIPIESQNSYYGILGVYTTETREFVQEDVHFLQSVANVLATAIERKHAEDKLMNSLKEKEILLKEIHHRVKNNLLVVSNLLEFQSDYTDNPEVIKLLSDSQQRIQSMALIHEKLYKSTGLDRINFGDYLNDLVEQLFDSYGTEAHTVELELDIESVELNLETANPCSLIVNELISNAFKHAFVDERPGKLGLELHQDNLGIITLIIRDNGVGIPEGLDIRNVESLGMELIWTLTEQIEGNLELLDVTEGTAFKLTFSELSYRQRY</sequence>
<evidence type="ECO:0000256" key="8">
    <source>
        <dbReference type="ARBA" id="ARBA00023026"/>
    </source>
</evidence>
<evidence type="ECO:0000256" key="6">
    <source>
        <dbReference type="ARBA" id="ARBA00022777"/>
    </source>
</evidence>
<dbReference type="InterPro" id="IPR036890">
    <property type="entry name" value="HATPase_C_sf"/>
</dbReference>
<evidence type="ECO:0000256" key="9">
    <source>
        <dbReference type="PROSITE-ProRule" id="PRU00703"/>
    </source>
</evidence>
<dbReference type="SMART" id="SM00387">
    <property type="entry name" value="HATPase_c"/>
    <property type="match status" value="1"/>
</dbReference>
<feature type="domain" description="CBS" evidence="13">
    <location>
        <begin position="20"/>
        <end position="89"/>
    </location>
</feature>
<evidence type="ECO:0000259" key="12">
    <source>
        <dbReference type="PROSITE" id="PS50113"/>
    </source>
</evidence>
<accession>A0A5M3T9P8</accession>
<dbReference type="InterPro" id="IPR003018">
    <property type="entry name" value="GAF"/>
</dbReference>
<dbReference type="SUPFAM" id="SSF55781">
    <property type="entry name" value="GAF domain-like"/>
    <property type="match status" value="1"/>
</dbReference>
<dbReference type="Gene3D" id="3.30.450.20">
    <property type="entry name" value="PAS domain"/>
    <property type="match status" value="3"/>
</dbReference>
<name>A0A5M3T9P8_LIMPL</name>
<dbReference type="Gene3D" id="3.30.450.40">
    <property type="match status" value="1"/>
</dbReference>
<comment type="caution">
    <text evidence="14">The sequence shown here is derived from an EMBL/GenBank/DDBJ whole genome shotgun (WGS) entry which is preliminary data.</text>
</comment>
<evidence type="ECO:0000313" key="15">
    <source>
        <dbReference type="Proteomes" id="UP000326169"/>
    </source>
</evidence>
<evidence type="ECO:0000256" key="2">
    <source>
        <dbReference type="ARBA" id="ARBA00012438"/>
    </source>
</evidence>
<dbReference type="EC" id="2.7.13.3" evidence="2"/>
<evidence type="ECO:0000259" key="11">
    <source>
        <dbReference type="PROSITE" id="PS50112"/>
    </source>
</evidence>
<dbReference type="PROSITE" id="PS50113">
    <property type="entry name" value="PAC"/>
    <property type="match status" value="2"/>
</dbReference>
<dbReference type="InterPro" id="IPR029016">
    <property type="entry name" value="GAF-like_dom_sf"/>
</dbReference>
<keyword evidence="9" id="KW-0129">CBS domain</keyword>
<feature type="domain" description="PAS" evidence="11">
    <location>
        <begin position="370"/>
        <end position="442"/>
    </location>
</feature>
<dbReference type="Pfam" id="PF13492">
    <property type="entry name" value="GAF_3"/>
    <property type="match status" value="1"/>
</dbReference>
<keyword evidence="5" id="KW-0547">Nucleotide-binding</keyword>
<dbReference type="PROSITE" id="PS50112">
    <property type="entry name" value="PAS"/>
    <property type="match status" value="2"/>
</dbReference>
<dbReference type="PANTHER" id="PTHR41523:SF8">
    <property type="entry name" value="ETHYLENE RESPONSE SENSOR PROTEIN"/>
    <property type="match status" value="1"/>
</dbReference>
<evidence type="ECO:0000259" key="13">
    <source>
        <dbReference type="PROSITE" id="PS51371"/>
    </source>
</evidence>
<dbReference type="SMART" id="SM00065">
    <property type="entry name" value="GAF"/>
    <property type="match status" value="1"/>
</dbReference>
<comment type="catalytic activity">
    <reaction evidence="1">
        <text>ATP + protein L-histidine = ADP + protein N-phospho-L-histidine.</text>
        <dbReference type="EC" id="2.7.13.3"/>
    </reaction>
</comment>
<keyword evidence="10" id="KW-0175">Coiled coil</keyword>
<dbReference type="SUPFAM" id="SSF55874">
    <property type="entry name" value="ATPase domain of HSP90 chaperone/DNA topoisomerase II/histidine kinase"/>
    <property type="match status" value="1"/>
</dbReference>
<dbReference type="SUPFAM" id="SSF55785">
    <property type="entry name" value="PYP-like sensor domain (PAS domain)"/>
    <property type="match status" value="3"/>
</dbReference>
<dbReference type="CDD" id="cd00130">
    <property type="entry name" value="PAS"/>
    <property type="match status" value="2"/>
</dbReference>
<evidence type="ECO:0000256" key="7">
    <source>
        <dbReference type="ARBA" id="ARBA00022840"/>
    </source>
</evidence>
<dbReference type="Gene3D" id="3.30.565.10">
    <property type="entry name" value="Histidine kinase-like ATPase, C-terminal domain"/>
    <property type="match status" value="1"/>
</dbReference>
<evidence type="ECO:0000313" key="14">
    <source>
        <dbReference type="EMBL" id="GCE96423.1"/>
    </source>
</evidence>
<dbReference type="Proteomes" id="UP000326169">
    <property type="component" value="Unassembled WGS sequence"/>
</dbReference>
<evidence type="ECO:0000256" key="4">
    <source>
        <dbReference type="ARBA" id="ARBA00022679"/>
    </source>
</evidence>
<dbReference type="InterPro" id="IPR011495">
    <property type="entry name" value="Sig_transdc_His_kin_sub2_dim/P"/>
</dbReference>
<keyword evidence="4" id="KW-0808">Transferase</keyword>
<organism evidence="14 15">
    <name type="scientific">Limnospira platensis NIES-46</name>
    <dbReference type="NCBI Taxonomy" id="1236695"/>
    <lineage>
        <taxon>Bacteria</taxon>
        <taxon>Bacillati</taxon>
        <taxon>Cyanobacteriota</taxon>
        <taxon>Cyanophyceae</taxon>
        <taxon>Oscillatoriophycideae</taxon>
        <taxon>Oscillatoriales</taxon>
        <taxon>Sirenicapillariaceae</taxon>
        <taxon>Limnospira</taxon>
    </lineage>
</organism>
<dbReference type="Pfam" id="PF08447">
    <property type="entry name" value="PAS_3"/>
    <property type="match status" value="1"/>
</dbReference>
<dbReference type="InterPro" id="IPR035965">
    <property type="entry name" value="PAS-like_dom_sf"/>
</dbReference>
<feature type="domain" description="PAC" evidence="12">
    <location>
        <begin position="446"/>
        <end position="498"/>
    </location>
</feature>